<evidence type="ECO:0000256" key="2">
    <source>
        <dbReference type="ARBA" id="ARBA00012274"/>
    </source>
</evidence>
<keyword evidence="14" id="KW-1185">Reference proteome</keyword>
<evidence type="ECO:0000256" key="11">
    <source>
        <dbReference type="SAM" id="MobiDB-lite"/>
    </source>
</evidence>
<dbReference type="RefSeq" id="WP_147931048.1">
    <property type="nucleotide sequence ID" value="NZ_VOXD01000017.1"/>
</dbReference>
<dbReference type="Gene3D" id="3.20.70.20">
    <property type="match status" value="1"/>
</dbReference>
<sequence>MKVIKRSGRPENVSFDKITARIKKLCYGLDENFVDHINVTKKVIQGLYDGVTTVELDNLAAETAASMSTVHPDYAQLAARIAISNLHKETDKSFSNTMEALYNYVDPKTGDAAGLIGEETMQVIRKNKARLDAAIIYDRDFEFDYFGYKTLERSYLMRMDGAVVERPQQMLMRVSVGIHQEDIESAIQTYQLMSEKWFIHATPTLFNSGTPKPQMSSCFLLSMTDDSIEGIFETLRRCARISQAAGGIGLSIHNVRATGSYIKGTGGTSNGIVPMLKVFNDTARYVDQGGGKRKGAFAVYLEPWHADIFDFLDLKKNHGKEEMRARDLFYALWMNDLFMQRVKDDAMWSLFDPNEAPGLFDAYGGEFEALYHQYEEEGKARKQVKAQDLWFAILDSQIETGTPYILYKDAANKKSNQQNLGTIRSSNLCTEIMEYTSPDEVAVCNLASLALPKYVKEDKTYDFDRLVEVTRVVTRNLNKVIDQNYYPIEEARNSNMKHRPIGLGVQGLADAFIMMRMPFDSEEARQMNKDIFEAMYFAACTESIALAKEYGHYESYPGSPASKGELQYDLWGVTPSDRWDWAGLKEDLAKYGMRNSLLIAPMPTASTSQILGNNECFEAYSSNMYTRRTLSGEFVVVNKHLLHDLIGLGLWDNGMRNRLMASNGSIADFDDVPQHLRDLYKTVWEISQKVVIDMAADRGAFICQSQSMNLFVENVNFGKLSSMHFYAWSKGLKTGMYYLRTKAARDAIQFTVDKSKLGKQSEEGSGEVKAKVHKGADAGAVQGEKEQSTAATTVAEIPQVKAAGAKAAASANGFDELSAADVENVGKSCSLDDPDCISCSA</sequence>
<evidence type="ECO:0000313" key="14">
    <source>
        <dbReference type="Proteomes" id="UP000321907"/>
    </source>
</evidence>
<dbReference type="Pfam" id="PF03477">
    <property type="entry name" value="ATP-cone"/>
    <property type="match status" value="1"/>
</dbReference>
<dbReference type="GO" id="GO:0005971">
    <property type="term" value="C:ribonucleoside-diphosphate reductase complex"/>
    <property type="evidence" value="ECO:0007669"/>
    <property type="project" value="TreeGrafter"/>
</dbReference>
<keyword evidence="6 10" id="KW-0560">Oxidoreductase</keyword>
<dbReference type="Pfam" id="PF00317">
    <property type="entry name" value="Ribonuc_red_lgN"/>
    <property type="match status" value="1"/>
</dbReference>
<evidence type="ECO:0000256" key="8">
    <source>
        <dbReference type="ARBA" id="ARBA00047754"/>
    </source>
</evidence>
<comment type="catalytic activity">
    <reaction evidence="8 10">
        <text>a 2'-deoxyribonucleoside 5'-diphosphate + [thioredoxin]-disulfide + H2O = a ribonucleoside 5'-diphosphate + [thioredoxin]-dithiol</text>
        <dbReference type="Rhea" id="RHEA:23252"/>
        <dbReference type="Rhea" id="RHEA-COMP:10698"/>
        <dbReference type="Rhea" id="RHEA-COMP:10700"/>
        <dbReference type="ChEBI" id="CHEBI:15377"/>
        <dbReference type="ChEBI" id="CHEBI:29950"/>
        <dbReference type="ChEBI" id="CHEBI:50058"/>
        <dbReference type="ChEBI" id="CHEBI:57930"/>
        <dbReference type="ChEBI" id="CHEBI:73316"/>
        <dbReference type="EC" id="1.17.4.1"/>
    </reaction>
</comment>
<dbReference type="InterPro" id="IPR005144">
    <property type="entry name" value="ATP-cone_dom"/>
</dbReference>
<dbReference type="Proteomes" id="UP000321907">
    <property type="component" value="Unassembled WGS sequence"/>
</dbReference>
<dbReference type="GO" id="GO:0009263">
    <property type="term" value="P:deoxyribonucleotide biosynthetic process"/>
    <property type="evidence" value="ECO:0007669"/>
    <property type="project" value="UniProtKB-KW"/>
</dbReference>
<evidence type="ECO:0000313" key="13">
    <source>
        <dbReference type="EMBL" id="TXF89062.1"/>
    </source>
</evidence>
<evidence type="ECO:0000256" key="10">
    <source>
        <dbReference type="RuleBase" id="RU003410"/>
    </source>
</evidence>
<dbReference type="PANTHER" id="PTHR11573">
    <property type="entry name" value="RIBONUCLEOSIDE-DIPHOSPHATE REDUCTASE LARGE CHAIN"/>
    <property type="match status" value="1"/>
</dbReference>
<comment type="similarity">
    <text evidence="1 10">Belongs to the ribonucleoside diphosphate reductase large chain family.</text>
</comment>
<dbReference type="InterPro" id="IPR000788">
    <property type="entry name" value="RNR_lg_C"/>
</dbReference>
<dbReference type="CDD" id="cd01679">
    <property type="entry name" value="RNR_I"/>
    <property type="match status" value="1"/>
</dbReference>
<feature type="domain" description="ATP-cone" evidence="12">
    <location>
        <begin position="1"/>
        <end position="92"/>
    </location>
</feature>
<evidence type="ECO:0000256" key="1">
    <source>
        <dbReference type="ARBA" id="ARBA00010406"/>
    </source>
</evidence>
<keyword evidence="3" id="KW-0021">Allosteric enzyme</keyword>
<evidence type="ECO:0000259" key="12">
    <source>
        <dbReference type="PROSITE" id="PS51161"/>
    </source>
</evidence>
<evidence type="ECO:0000256" key="9">
    <source>
        <dbReference type="PROSITE-ProRule" id="PRU00492"/>
    </source>
</evidence>
<dbReference type="PRINTS" id="PR01183">
    <property type="entry name" value="RIBORDTASEM1"/>
</dbReference>
<keyword evidence="4 9" id="KW-0547">Nucleotide-binding</keyword>
<dbReference type="InterPro" id="IPR008926">
    <property type="entry name" value="RNR_R1-su_N"/>
</dbReference>
<dbReference type="InterPro" id="IPR013346">
    <property type="entry name" value="NrdE_NrdA_C"/>
</dbReference>
<dbReference type="GO" id="GO:0005524">
    <property type="term" value="F:ATP binding"/>
    <property type="evidence" value="ECO:0007669"/>
    <property type="project" value="UniProtKB-UniRule"/>
</dbReference>
<proteinExistence type="inferred from homology"/>
<name>A0A5C7FNF3_9BACT</name>
<dbReference type="PROSITE" id="PS51161">
    <property type="entry name" value="ATP_CONE"/>
    <property type="match status" value="1"/>
</dbReference>
<comment type="function">
    <text evidence="10">Provides the precursors necessary for DNA synthesis. Catalyzes the biosynthesis of deoxyribonucleotides from the corresponding ribonucleotides.</text>
</comment>
<dbReference type="InterPro" id="IPR039718">
    <property type="entry name" value="Rrm1"/>
</dbReference>
<feature type="compositionally biased region" description="Basic and acidic residues" evidence="11">
    <location>
        <begin position="761"/>
        <end position="776"/>
    </location>
</feature>
<dbReference type="PROSITE" id="PS00089">
    <property type="entry name" value="RIBORED_LARGE"/>
    <property type="match status" value="1"/>
</dbReference>
<reference evidence="13 14" key="1">
    <citation type="submission" date="2019-08" db="EMBL/GenBank/DDBJ databases">
        <title>Lewinella sp. strain SSH13 Genome sequencing and assembly.</title>
        <authorList>
            <person name="Kim I."/>
        </authorList>
    </citation>
    <scope>NUCLEOTIDE SEQUENCE [LARGE SCALE GENOMIC DNA]</scope>
    <source>
        <strain evidence="13 14">SSH13</strain>
    </source>
</reference>
<evidence type="ECO:0000256" key="7">
    <source>
        <dbReference type="ARBA" id="ARBA00023116"/>
    </source>
</evidence>
<keyword evidence="7 10" id="KW-0215">Deoxyribonucleotide synthesis</keyword>
<keyword evidence="5 9" id="KW-0067">ATP-binding</keyword>
<dbReference type="AlphaFoldDB" id="A0A5C7FNF3"/>
<dbReference type="FunFam" id="3.20.70.20:FF:000010">
    <property type="entry name" value="Ribonucleoside-diphosphate reductase"/>
    <property type="match status" value="1"/>
</dbReference>
<evidence type="ECO:0000256" key="6">
    <source>
        <dbReference type="ARBA" id="ARBA00023002"/>
    </source>
</evidence>
<comment type="caution">
    <text evidence="13">The sequence shown here is derived from an EMBL/GenBank/DDBJ whole genome shotgun (WGS) entry which is preliminary data.</text>
</comment>
<dbReference type="EC" id="1.17.4.1" evidence="2 10"/>
<dbReference type="EMBL" id="VOXD01000017">
    <property type="protein sequence ID" value="TXF89062.1"/>
    <property type="molecule type" value="Genomic_DNA"/>
</dbReference>
<organism evidence="13 14">
    <name type="scientific">Neolewinella aurantiaca</name>
    <dbReference type="NCBI Taxonomy" id="2602767"/>
    <lineage>
        <taxon>Bacteria</taxon>
        <taxon>Pseudomonadati</taxon>
        <taxon>Bacteroidota</taxon>
        <taxon>Saprospiria</taxon>
        <taxon>Saprospirales</taxon>
        <taxon>Lewinellaceae</taxon>
        <taxon>Neolewinella</taxon>
    </lineage>
</organism>
<dbReference type="UniPathway" id="UPA00326"/>
<evidence type="ECO:0000256" key="3">
    <source>
        <dbReference type="ARBA" id="ARBA00022533"/>
    </source>
</evidence>
<dbReference type="InterPro" id="IPR013509">
    <property type="entry name" value="RNR_lsu_N"/>
</dbReference>
<evidence type="ECO:0000256" key="5">
    <source>
        <dbReference type="ARBA" id="ARBA00022840"/>
    </source>
</evidence>
<protein>
    <recommendedName>
        <fullName evidence="2 10">Ribonucleoside-diphosphate reductase</fullName>
        <ecNumber evidence="2 10">1.17.4.1</ecNumber>
    </recommendedName>
</protein>
<accession>A0A5C7FNF3</accession>
<dbReference type="PANTHER" id="PTHR11573:SF6">
    <property type="entry name" value="RIBONUCLEOSIDE-DIPHOSPHATE REDUCTASE LARGE SUBUNIT"/>
    <property type="match status" value="1"/>
</dbReference>
<dbReference type="SUPFAM" id="SSF51998">
    <property type="entry name" value="PFL-like glycyl radical enzymes"/>
    <property type="match status" value="1"/>
</dbReference>
<dbReference type="NCBIfam" id="TIGR02506">
    <property type="entry name" value="NrdE_NrdA"/>
    <property type="match status" value="1"/>
</dbReference>
<dbReference type="SUPFAM" id="SSF48168">
    <property type="entry name" value="R1 subunit of ribonucleotide reductase, N-terminal domain"/>
    <property type="match status" value="1"/>
</dbReference>
<dbReference type="OrthoDB" id="9762933at2"/>
<gene>
    <name evidence="13" type="ORF">FUA23_12305</name>
</gene>
<dbReference type="Pfam" id="PF02867">
    <property type="entry name" value="Ribonuc_red_lgC"/>
    <property type="match status" value="1"/>
</dbReference>
<evidence type="ECO:0000256" key="4">
    <source>
        <dbReference type="ARBA" id="ARBA00022741"/>
    </source>
</evidence>
<feature type="region of interest" description="Disordered" evidence="11">
    <location>
        <begin position="761"/>
        <end position="792"/>
    </location>
</feature>
<dbReference type="GO" id="GO:0004748">
    <property type="term" value="F:ribonucleoside-diphosphate reductase activity, thioredoxin disulfide as acceptor"/>
    <property type="evidence" value="ECO:0007669"/>
    <property type="project" value="UniProtKB-EC"/>
</dbReference>